<keyword evidence="2" id="KW-1185">Reference proteome</keyword>
<dbReference type="GeneID" id="18919555"/>
<dbReference type="EMBL" id="JH930472">
    <property type="protein sequence ID" value="EKM55849.1"/>
    <property type="molecule type" value="Genomic_DNA"/>
</dbReference>
<gene>
    <name evidence="1" type="ORF">PHACADRAFT_28853</name>
</gene>
<dbReference type="RefSeq" id="XP_007395247.1">
    <property type="nucleotide sequence ID" value="XM_007395185.1"/>
</dbReference>
<dbReference type="AlphaFoldDB" id="K5WA64"/>
<accession>K5WA64</accession>
<dbReference type="HOGENOM" id="CLU_2224150_0_0_1"/>
<dbReference type="OrthoDB" id="3056038at2759"/>
<sequence>MWPKNEQTHHHSARVQLAKVADAALSGLQEALEMAADVAGDTGVPGLQSGLTALAGILAKIKTNIDDAKSLTERIDAFKAVLKEVRQIPSDQVPRQLRDQMIDTFE</sequence>
<proteinExistence type="predicted"/>
<evidence type="ECO:0000313" key="2">
    <source>
        <dbReference type="Proteomes" id="UP000008370"/>
    </source>
</evidence>
<evidence type="ECO:0000313" key="1">
    <source>
        <dbReference type="EMBL" id="EKM55849.1"/>
    </source>
</evidence>
<dbReference type="InParanoid" id="K5WA64"/>
<protein>
    <submittedName>
        <fullName evidence="1">Uncharacterized protein</fullName>
    </submittedName>
</protein>
<dbReference type="KEGG" id="pco:PHACADRAFT_28853"/>
<reference evidence="1 2" key="1">
    <citation type="journal article" date="2012" name="BMC Genomics">
        <title>Comparative genomics of the white-rot fungi, Phanerochaete carnosa and P. chrysosporium, to elucidate the genetic basis of the distinct wood types they colonize.</title>
        <authorList>
            <person name="Suzuki H."/>
            <person name="MacDonald J."/>
            <person name="Syed K."/>
            <person name="Salamov A."/>
            <person name="Hori C."/>
            <person name="Aerts A."/>
            <person name="Henrissat B."/>
            <person name="Wiebenga A."/>
            <person name="vanKuyk P.A."/>
            <person name="Barry K."/>
            <person name="Lindquist E."/>
            <person name="LaButti K."/>
            <person name="Lapidus A."/>
            <person name="Lucas S."/>
            <person name="Coutinho P."/>
            <person name="Gong Y."/>
            <person name="Samejima M."/>
            <person name="Mahadevan R."/>
            <person name="Abou-Zaid M."/>
            <person name="de Vries R.P."/>
            <person name="Igarashi K."/>
            <person name="Yadav J.S."/>
            <person name="Grigoriev I.V."/>
            <person name="Master E.R."/>
        </authorList>
    </citation>
    <scope>NUCLEOTIDE SEQUENCE [LARGE SCALE GENOMIC DNA]</scope>
    <source>
        <strain evidence="1 2">HHB-10118-sp</strain>
    </source>
</reference>
<name>K5WA64_PHACS</name>
<dbReference type="Proteomes" id="UP000008370">
    <property type="component" value="Unassembled WGS sequence"/>
</dbReference>
<organism evidence="1 2">
    <name type="scientific">Phanerochaete carnosa (strain HHB-10118-sp)</name>
    <name type="common">White-rot fungus</name>
    <name type="synonym">Peniophora carnosa</name>
    <dbReference type="NCBI Taxonomy" id="650164"/>
    <lineage>
        <taxon>Eukaryota</taxon>
        <taxon>Fungi</taxon>
        <taxon>Dikarya</taxon>
        <taxon>Basidiomycota</taxon>
        <taxon>Agaricomycotina</taxon>
        <taxon>Agaricomycetes</taxon>
        <taxon>Polyporales</taxon>
        <taxon>Phanerochaetaceae</taxon>
        <taxon>Phanerochaete</taxon>
    </lineage>
</organism>